<dbReference type="Proteomes" id="UP000769157">
    <property type="component" value="Unassembled WGS sequence"/>
</dbReference>
<dbReference type="CDD" id="cd00167">
    <property type="entry name" value="SANT"/>
    <property type="match status" value="1"/>
</dbReference>
<dbReference type="Gene3D" id="1.10.10.60">
    <property type="entry name" value="Homeodomain-like"/>
    <property type="match status" value="1"/>
</dbReference>
<feature type="compositionally biased region" description="Polar residues" evidence="1">
    <location>
        <begin position="1"/>
        <end position="18"/>
    </location>
</feature>
<dbReference type="PIRSF" id="PIRSF037327">
    <property type="entry name" value="TFIIIB_Bdp1_fun"/>
    <property type="match status" value="1"/>
</dbReference>
<feature type="compositionally biased region" description="Polar residues" evidence="1">
    <location>
        <begin position="80"/>
        <end position="114"/>
    </location>
</feature>
<dbReference type="InterPro" id="IPR039467">
    <property type="entry name" value="TFIIIB_B''_Myb"/>
</dbReference>
<dbReference type="GeneID" id="70232560"/>
<dbReference type="InterPro" id="IPR001005">
    <property type="entry name" value="SANT/Myb"/>
</dbReference>
<comment type="caution">
    <text evidence="3">The sequence shown here is derived from an EMBL/GenBank/DDBJ whole genome shotgun (WGS) entry which is preliminary data.</text>
</comment>
<feature type="region of interest" description="Disordered" evidence="1">
    <location>
        <begin position="1"/>
        <end position="152"/>
    </location>
</feature>
<feature type="compositionally biased region" description="Acidic residues" evidence="1">
    <location>
        <begin position="43"/>
        <end position="58"/>
    </location>
</feature>
<dbReference type="RefSeq" id="XP_046064249.1">
    <property type="nucleotide sequence ID" value="XM_046207173.1"/>
</dbReference>
<accession>A0A9P8TAA1</accession>
<keyword evidence="4" id="KW-1185">Reference proteome</keyword>
<dbReference type="PANTHER" id="PTHR22929:SF0">
    <property type="entry name" value="TRANSCRIPTION FACTOR TFIIIB COMPONENT B'' HOMOLOG"/>
    <property type="match status" value="1"/>
</dbReference>
<dbReference type="EMBL" id="JAEUBE010000084">
    <property type="protein sequence ID" value="KAH3670881.1"/>
    <property type="molecule type" value="Genomic_DNA"/>
</dbReference>
<reference evidence="3" key="2">
    <citation type="submission" date="2021-01" db="EMBL/GenBank/DDBJ databases">
        <authorList>
            <person name="Schikora-Tamarit M.A."/>
        </authorList>
    </citation>
    <scope>NUCLEOTIDE SEQUENCE</scope>
    <source>
        <strain evidence="3">CBS6075</strain>
    </source>
</reference>
<dbReference type="InterPro" id="IPR009057">
    <property type="entry name" value="Homeodomain-like_sf"/>
</dbReference>
<proteinExistence type="predicted"/>
<dbReference type="GO" id="GO:0070898">
    <property type="term" value="P:RNA polymerase III preinitiation complex assembly"/>
    <property type="evidence" value="ECO:0007669"/>
    <property type="project" value="TreeGrafter"/>
</dbReference>
<dbReference type="SUPFAM" id="SSF46689">
    <property type="entry name" value="Homeodomain-like"/>
    <property type="match status" value="1"/>
</dbReference>
<feature type="compositionally biased region" description="Basic and acidic residues" evidence="1">
    <location>
        <begin position="331"/>
        <end position="342"/>
    </location>
</feature>
<name>A0A9P8TAA1_9ASCO</name>
<organism evidence="3 4">
    <name type="scientific">Ogataea philodendri</name>
    <dbReference type="NCBI Taxonomy" id="1378263"/>
    <lineage>
        <taxon>Eukaryota</taxon>
        <taxon>Fungi</taxon>
        <taxon>Dikarya</taxon>
        <taxon>Ascomycota</taxon>
        <taxon>Saccharomycotina</taxon>
        <taxon>Pichiomycetes</taxon>
        <taxon>Pichiales</taxon>
        <taxon>Pichiaceae</taxon>
        <taxon>Ogataea</taxon>
    </lineage>
</organism>
<dbReference type="Pfam" id="PF15963">
    <property type="entry name" value="Myb_DNA-bind_7"/>
    <property type="match status" value="1"/>
</dbReference>
<sequence>MSSVNKSGTRFTPKLTQRSKPRPFSSTSPSPVPKTVKKKTEVESEVTENNEQGEETNDDTATFLKPRRASVVSIGALRRSSITGLKNTDANQKRLSSLGQGTSSNNMGMRSRQGSFVGGSSERRKSSVSEPETQPVKIGIPETASEGSRKNSLKETPVLVDFKKIGPATKAVDVREEIDPLVEEKRRQEVTLTKAEKEKQVKFILDPETQVLTKVSLEEYQTMVDVPSSLVINEIKAANKVRGHDDADLLENFVINDGKVTLEELCKPVIPFGKTSKNFELAIEGDKRRQAQRELRCKRRKLAKEMRVPLSQLEGEEEDKLEKERHEKAKKILEAGDPESARKNKRQPQLQLDENQQLILDPESTIIDRHSGRTDSTREVVDENPYQNLITSGSYSKKKYVDKWTASETAEFYRALSTWGTDFGLIAQLYPYRTRRQIKAKFASEERRNPHFVELALLRKLPVDIAEYAAKTGKDFKTLQEYEAEIKALQSKHEEEVKEMKVLKERARLEDLNSNNEPEPAKMSSRSRREKLLAFRKNEEVVGIIEKK</sequence>
<reference evidence="3" key="1">
    <citation type="journal article" date="2021" name="Open Biol.">
        <title>Shared evolutionary footprints suggest mitochondrial oxidative damage underlies multiple complex I losses in fungi.</title>
        <authorList>
            <person name="Schikora-Tamarit M.A."/>
            <person name="Marcet-Houben M."/>
            <person name="Nosek J."/>
            <person name="Gabaldon T."/>
        </authorList>
    </citation>
    <scope>NUCLEOTIDE SEQUENCE</scope>
    <source>
        <strain evidence="3">CBS6075</strain>
    </source>
</reference>
<protein>
    <recommendedName>
        <fullName evidence="2">Myb-like domain-containing protein</fullName>
    </recommendedName>
</protein>
<evidence type="ECO:0000313" key="4">
    <source>
        <dbReference type="Proteomes" id="UP000769157"/>
    </source>
</evidence>
<feature type="region of interest" description="Disordered" evidence="1">
    <location>
        <begin position="331"/>
        <end position="355"/>
    </location>
</feature>
<evidence type="ECO:0000259" key="2">
    <source>
        <dbReference type="SMART" id="SM00717"/>
    </source>
</evidence>
<dbReference type="GO" id="GO:0000126">
    <property type="term" value="C:transcription factor TFIIIB complex"/>
    <property type="evidence" value="ECO:0007669"/>
    <property type="project" value="InterPro"/>
</dbReference>
<feature type="region of interest" description="Disordered" evidence="1">
    <location>
        <begin position="509"/>
        <end position="529"/>
    </location>
</feature>
<dbReference type="SMART" id="SM00717">
    <property type="entry name" value="SANT"/>
    <property type="match status" value="1"/>
</dbReference>
<dbReference type="OrthoDB" id="272624at2759"/>
<dbReference type="PANTHER" id="PTHR22929">
    <property type="entry name" value="RNA POLYMERASE III TRANSCRIPTION INITIATION FACTOR B"/>
    <property type="match status" value="1"/>
</dbReference>
<feature type="domain" description="Myb-like" evidence="2">
    <location>
        <begin position="400"/>
        <end position="448"/>
    </location>
</feature>
<dbReference type="AlphaFoldDB" id="A0A9P8TAA1"/>
<dbReference type="GO" id="GO:0000995">
    <property type="term" value="F:RNA polymerase III general transcription initiation factor activity"/>
    <property type="evidence" value="ECO:0007669"/>
    <property type="project" value="InterPro"/>
</dbReference>
<dbReference type="GO" id="GO:0001156">
    <property type="term" value="F:TFIIIC-class transcription factor complex binding"/>
    <property type="evidence" value="ECO:0007669"/>
    <property type="project" value="TreeGrafter"/>
</dbReference>
<evidence type="ECO:0000256" key="1">
    <source>
        <dbReference type="SAM" id="MobiDB-lite"/>
    </source>
</evidence>
<evidence type="ECO:0000313" key="3">
    <source>
        <dbReference type="EMBL" id="KAH3670881.1"/>
    </source>
</evidence>
<gene>
    <name evidence="3" type="ORF">OGAPHI_000592</name>
</gene>
<dbReference type="InterPro" id="IPR017174">
    <property type="entry name" value="Bdp1_fungi"/>
</dbReference>